<organism evidence="1 2">
    <name type="scientific">Pseudalkalibacillus berkeleyi</name>
    <dbReference type="NCBI Taxonomy" id="1069813"/>
    <lineage>
        <taxon>Bacteria</taxon>
        <taxon>Bacillati</taxon>
        <taxon>Bacillota</taxon>
        <taxon>Bacilli</taxon>
        <taxon>Bacillales</taxon>
        <taxon>Fictibacillaceae</taxon>
        <taxon>Pseudalkalibacillus</taxon>
    </lineage>
</organism>
<evidence type="ECO:0000313" key="1">
    <source>
        <dbReference type="EMBL" id="MCF6138384.1"/>
    </source>
</evidence>
<reference evidence="1 2" key="1">
    <citation type="submission" date="2022-01" db="EMBL/GenBank/DDBJ databases">
        <title>Alkalihalobacillus sp. EGI L200015, a novel bacterium isolated from a salt lake sediment.</title>
        <authorList>
            <person name="Gao L."/>
            <person name="Fang B.-Z."/>
            <person name="Li W.-J."/>
        </authorList>
    </citation>
    <scope>NUCLEOTIDE SEQUENCE [LARGE SCALE GENOMIC DNA]</scope>
    <source>
        <strain evidence="1 2">KCTC 12718</strain>
    </source>
</reference>
<dbReference type="EMBL" id="JAKIJS010000001">
    <property type="protein sequence ID" value="MCF6138384.1"/>
    <property type="molecule type" value="Genomic_DNA"/>
</dbReference>
<keyword evidence="2" id="KW-1185">Reference proteome</keyword>
<dbReference type="RefSeq" id="WP_236334799.1">
    <property type="nucleotide sequence ID" value="NZ_JAKIJS010000001.1"/>
</dbReference>
<name>A0ABS9H0C2_9BACL</name>
<accession>A0ABS9H0C2</accession>
<dbReference type="Proteomes" id="UP001649381">
    <property type="component" value="Unassembled WGS sequence"/>
</dbReference>
<gene>
    <name evidence="1" type="ORF">L2716_11655</name>
</gene>
<sequence length="65" mass="7365">MKIVFFEKGDLMIIVGSSKLKGELTIEQIKTESEKKAKELSQLLGREIGFMLDMNGKLENDMAMK</sequence>
<evidence type="ECO:0000313" key="2">
    <source>
        <dbReference type="Proteomes" id="UP001649381"/>
    </source>
</evidence>
<comment type="caution">
    <text evidence="1">The sequence shown here is derived from an EMBL/GenBank/DDBJ whole genome shotgun (WGS) entry which is preliminary data.</text>
</comment>
<protein>
    <submittedName>
        <fullName evidence="1">Uncharacterized protein</fullName>
    </submittedName>
</protein>
<proteinExistence type="predicted"/>